<reference evidence="4" key="2">
    <citation type="submission" date="2015-01" db="EMBL/GenBank/DDBJ databases">
        <title>Evolutionary Origins and Diversification of the Mycorrhizal Mutualists.</title>
        <authorList>
            <consortium name="DOE Joint Genome Institute"/>
            <consortium name="Mycorrhizal Genomics Consortium"/>
            <person name="Kohler A."/>
            <person name="Kuo A."/>
            <person name="Nagy L.G."/>
            <person name="Floudas D."/>
            <person name="Copeland A."/>
            <person name="Barry K.W."/>
            <person name="Cichocki N."/>
            <person name="Veneault-Fourrey C."/>
            <person name="LaButti K."/>
            <person name="Lindquist E.A."/>
            <person name="Lipzen A."/>
            <person name="Lundell T."/>
            <person name="Morin E."/>
            <person name="Murat C."/>
            <person name="Riley R."/>
            <person name="Ohm R."/>
            <person name="Sun H."/>
            <person name="Tunlid A."/>
            <person name="Henrissat B."/>
            <person name="Grigoriev I.V."/>
            <person name="Hibbett D.S."/>
            <person name="Martin F."/>
        </authorList>
    </citation>
    <scope>NUCLEOTIDE SEQUENCE [LARGE SCALE GENOMIC DNA]</scope>
    <source>
        <strain evidence="4">h7</strain>
    </source>
</reference>
<gene>
    <name evidence="3" type="ORF">M413DRAFT_372630</name>
</gene>
<dbReference type="OrthoDB" id="5334845at2759"/>
<evidence type="ECO:0000256" key="1">
    <source>
        <dbReference type="ARBA" id="ARBA00006432"/>
    </source>
</evidence>
<dbReference type="SUPFAM" id="SSF56801">
    <property type="entry name" value="Acetyl-CoA synthetase-like"/>
    <property type="match status" value="1"/>
</dbReference>
<accession>A0A0C2Y2B9</accession>
<comment type="similarity">
    <text evidence="1">Belongs to the ATP-dependent AMP-binding enzyme family.</text>
</comment>
<reference evidence="3 4" key="1">
    <citation type="submission" date="2014-04" db="EMBL/GenBank/DDBJ databases">
        <authorList>
            <consortium name="DOE Joint Genome Institute"/>
            <person name="Kuo A."/>
            <person name="Gay G."/>
            <person name="Dore J."/>
            <person name="Kohler A."/>
            <person name="Nagy L.G."/>
            <person name="Floudas D."/>
            <person name="Copeland A."/>
            <person name="Barry K.W."/>
            <person name="Cichocki N."/>
            <person name="Veneault-Fourrey C."/>
            <person name="LaButti K."/>
            <person name="Lindquist E.A."/>
            <person name="Lipzen A."/>
            <person name="Lundell T."/>
            <person name="Morin E."/>
            <person name="Murat C."/>
            <person name="Sun H."/>
            <person name="Tunlid A."/>
            <person name="Henrissat B."/>
            <person name="Grigoriev I.V."/>
            <person name="Hibbett D.S."/>
            <person name="Martin F."/>
            <person name="Nordberg H.P."/>
            <person name="Cantor M.N."/>
            <person name="Hua S.X."/>
        </authorList>
    </citation>
    <scope>NUCLEOTIDE SEQUENCE [LARGE SCALE GENOMIC DNA]</scope>
    <source>
        <strain evidence="4">h7</strain>
    </source>
</reference>
<keyword evidence="4" id="KW-1185">Reference proteome</keyword>
<name>A0A0C2Y2B9_HEBCY</name>
<protein>
    <recommendedName>
        <fullName evidence="2">AMP-dependent synthetase/ligase domain-containing protein</fullName>
    </recommendedName>
</protein>
<dbReference type="GO" id="GO:0006631">
    <property type="term" value="P:fatty acid metabolic process"/>
    <property type="evidence" value="ECO:0007669"/>
    <property type="project" value="TreeGrafter"/>
</dbReference>
<evidence type="ECO:0000259" key="2">
    <source>
        <dbReference type="Pfam" id="PF00501"/>
    </source>
</evidence>
<dbReference type="PANTHER" id="PTHR43201:SF8">
    <property type="entry name" value="ACYL-COA SYNTHETASE FAMILY MEMBER 3"/>
    <property type="match status" value="1"/>
</dbReference>
<dbReference type="HOGENOM" id="CLU_553270_0_0_1"/>
<dbReference type="AlphaFoldDB" id="A0A0C2Y2B9"/>
<dbReference type="EMBL" id="KN831774">
    <property type="protein sequence ID" value="KIM43998.1"/>
    <property type="molecule type" value="Genomic_DNA"/>
</dbReference>
<proteinExistence type="inferred from homology"/>
<dbReference type="STRING" id="686832.A0A0C2Y2B9"/>
<dbReference type="GO" id="GO:0031956">
    <property type="term" value="F:medium-chain fatty acid-CoA ligase activity"/>
    <property type="evidence" value="ECO:0007669"/>
    <property type="project" value="TreeGrafter"/>
</dbReference>
<dbReference type="PANTHER" id="PTHR43201">
    <property type="entry name" value="ACYL-COA SYNTHETASE"/>
    <property type="match status" value="1"/>
</dbReference>
<evidence type="ECO:0000313" key="4">
    <source>
        <dbReference type="Proteomes" id="UP000053424"/>
    </source>
</evidence>
<organism evidence="3 4">
    <name type="scientific">Hebeloma cylindrosporum</name>
    <dbReference type="NCBI Taxonomy" id="76867"/>
    <lineage>
        <taxon>Eukaryota</taxon>
        <taxon>Fungi</taxon>
        <taxon>Dikarya</taxon>
        <taxon>Basidiomycota</taxon>
        <taxon>Agaricomycotina</taxon>
        <taxon>Agaricomycetes</taxon>
        <taxon>Agaricomycetidae</taxon>
        <taxon>Agaricales</taxon>
        <taxon>Agaricineae</taxon>
        <taxon>Hymenogastraceae</taxon>
        <taxon>Hebeloma</taxon>
    </lineage>
</organism>
<dbReference type="Proteomes" id="UP000053424">
    <property type="component" value="Unassembled WGS sequence"/>
</dbReference>
<evidence type="ECO:0000313" key="3">
    <source>
        <dbReference type="EMBL" id="KIM43998.1"/>
    </source>
</evidence>
<feature type="domain" description="AMP-dependent synthetase/ligase" evidence="2">
    <location>
        <begin position="70"/>
        <end position="451"/>
    </location>
</feature>
<dbReference type="InterPro" id="IPR000873">
    <property type="entry name" value="AMP-dep_synth/lig_dom"/>
</dbReference>
<dbReference type="Pfam" id="PF00501">
    <property type="entry name" value="AMP-binding"/>
    <property type="match status" value="1"/>
</dbReference>
<dbReference type="InterPro" id="IPR042099">
    <property type="entry name" value="ANL_N_sf"/>
</dbReference>
<sequence length="493" mass="54006">MFADLFESILVPENKIYQPPSNLKTPAESLRLAGIFLSSYRQSLPPIMDSSLHQGTFLNTFTGIARSADVDRNAVECGDEQWTYGDLDNVSTGIALDLHEKYGSKPVVAIVSENHPFVLATILATWKLAGIVAPLDHNVPKDIMEKMLSNIGPTVVVVPSSQGNVQKIIKDISLSCLPFDPKDSTITALMQKYIEQSPELSSEAFPLPTPNDIALYLHTSSASSVANVKCVPISHRSILAGSQSRLSWWTRTWPQQNFEHLRVLGWSPWSHIIGLSHDLGAAMLLTKGTYIFAMLPSAYGSKDSNKASRYLDVCGQLLETAMEKNPTAFAGVPWVLEGFMRTCKQEVDGQRRQRIQDAIQALKIFGSGGAATNDECIEWTNQLGIPLVLDIGMTELGGPLFHSTPNGAEGWHRKDCLLADASLRLVNEDGTDSTSEGELIIKSSFITKGYLQYDSSSFTVEGDGVVSFRTGDIYGYVARNDSRGGVARKITFR</sequence>
<dbReference type="Gene3D" id="3.40.50.12780">
    <property type="entry name" value="N-terminal domain of ligase-like"/>
    <property type="match status" value="1"/>
</dbReference>